<proteinExistence type="predicted"/>
<keyword evidence="2" id="KW-1185">Reference proteome</keyword>
<protein>
    <submittedName>
        <fullName evidence="1">Uncharacterized protein</fullName>
    </submittedName>
</protein>
<name>A0A3M0K4X3_HIRRU</name>
<organism evidence="1 2">
    <name type="scientific">Hirundo rustica rustica</name>
    <dbReference type="NCBI Taxonomy" id="333673"/>
    <lineage>
        <taxon>Eukaryota</taxon>
        <taxon>Metazoa</taxon>
        <taxon>Chordata</taxon>
        <taxon>Craniata</taxon>
        <taxon>Vertebrata</taxon>
        <taxon>Euteleostomi</taxon>
        <taxon>Archelosauria</taxon>
        <taxon>Archosauria</taxon>
        <taxon>Dinosauria</taxon>
        <taxon>Saurischia</taxon>
        <taxon>Theropoda</taxon>
        <taxon>Coelurosauria</taxon>
        <taxon>Aves</taxon>
        <taxon>Neognathae</taxon>
        <taxon>Neoaves</taxon>
        <taxon>Telluraves</taxon>
        <taxon>Australaves</taxon>
        <taxon>Passeriformes</taxon>
        <taxon>Sylvioidea</taxon>
        <taxon>Hirundinidae</taxon>
        <taxon>Hirundo</taxon>
    </lineage>
</organism>
<gene>
    <name evidence="1" type="ORF">DUI87_14493</name>
</gene>
<comment type="caution">
    <text evidence="1">The sequence shown here is derived from an EMBL/GenBank/DDBJ whole genome shotgun (WGS) entry which is preliminary data.</text>
</comment>
<dbReference type="Proteomes" id="UP000269221">
    <property type="component" value="Unassembled WGS sequence"/>
</dbReference>
<dbReference type="AlphaFoldDB" id="A0A3M0K4X3"/>
<evidence type="ECO:0000313" key="2">
    <source>
        <dbReference type="Proteomes" id="UP000269221"/>
    </source>
</evidence>
<sequence length="94" mass="10756">MVIIIIIIIIRRQKNGKNIFFCWSITGLAWVCDLSTKHSLKHQSILILSSLAVRQSPAVPKAMPCMGYEDLFPLGMTSQQNRNENPEDMKHREC</sequence>
<dbReference type="EMBL" id="QRBI01000117">
    <property type="protein sequence ID" value="RMC08252.1"/>
    <property type="molecule type" value="Genomic_DNA"/>
</dbReference>
<accession>A0A3M0K4X3</accession>
<reference evidence="1 2" key="1">
    <citation type="submission" date="2018-07" db="EMBL/GenBank/DDBJ databases">
        <title>A high quality draft genome assembly of the barn swallow (H. rustica rustica).</title>
        <authorList>
            <person name="Formenti G."/>
            <person name="Chiara M."/>
            <person name="Poveda L."/>
            <person name="Francoijs K.-J."/>
            <person name="Bonisoli-Alquati A."/>
            <person name="Canova L."/>
            <person name="Gianfranceschi L."/>
            <person name="Horner D.S."/>
            <person name="Saino N."/>
        </authorList>
    </citation>
    <scope>NUCLEOTIDE SEQUENCE [LARGE SCALE GENOMIC DNA]</scope>
    <source>
        <strain evidence="1">Chelidonia</strain>
        <tissue evidence="1">Blood</tissue>
    </source>
</reference>
<evidence type="ECO:0000313" key="1">
    <source>
        <dbReference type="EMBL" id="RMC08252.1"/>
    </source>
</evidence>